<organism evidence="2 3">
    <name type="scientific">Dactylosporangium roseum</name>
    <dbReference type="NCBI Taxonomy" id="47989"/>
    <lineage>
        <taxon>Bacteria</taxon>
        <taxon>Bacillati</taxon>
        <taxon>Actinomycetota</taxon>
        <taxon>Actinomycetes</taxon>
        <taxon>Micromonosporales</taxon>
        <taxon>Micromonosporaceae</taxon>
        <taxon>Dactylosporangium</taxon>
    </lineage>
</organism>
<dbReference type="Proteomes" id="UP001058271">
    <property type="component" value="Chromosome"/>
</dbReference>
<reference evidence="2" key="1">
    <citation type="submission" date="2021-04" db="EMBL/GenBank/DDBJ databases">
        <title>Biosynthetic gene clusters of Dactylosporangioum roseum.</title>
        <authorList>
            <person name="Hartkoorn R.C."/>
            <person name="Beaudoing E."/>
            <person name="Hot D."/>
            <person name="Moureu S."/>
        </authorList>
    </citation>
    <scope>NUCLEOTIDE SEQUENCE</scope>
    <source>
        <strain evidence="2">NRRL B-16295</strain>
    </source>
</reference>
<dbReference type="RefSeq" id="WP_260727795.1">
    <property type="nucleotide sequence ID" value="NZ_BAAABS010000033.1"/>
</dbReference>
<gene>
    <name evidence="2" type="ORF">Drose_09405</name>
</gene>
<dbReference type="EMBL" id="CP073721">
    <property type="protein sequence ID" value="UWZ38430.1"/>
    <property type="molecule type" value="Genomic_DNA"/>
</dbReference>
<name>A0ABY5ZBR1_9ACTN</name>
<accession>A0ABY5ZBR1</accession>
<proteinExistence type="predicted"/>
<protein>
    <recommendedName>
        <fullName evidence="4">EF-hand domain-containing protein</fullName>
    </recommendedName>
</protein>
<evidence type="ECO:0000313" key="3">
    <source>
        <dbReference type="Proteomes" id="UP001058271"/>
    </source>
</evidence>
<evidence type="ECO:0008006" key="4">
    <source>
        <dbReference type="Google" id="ProtNLM"/>
    </source>
</evidence>
<evidence type="ECO:0000313" key="2">
    <source>
        <dbReference type="EMBL" id="UWZ38430.1"/>
    </source>
</evidence>
<sequence length="131" mass="13497">MSDEYSGFTADVDGDGVEDPAEIYTLDDGSNVIVADTDGDGEADYAALDSDGDGRYELAYDANTGETIDLTSDELAGYGADYDGSGGNLDGDVVTADPTTTGDSGSYYDAAAVSDMLAMQHETSMAVIDNI</sequence>
<keyword evidence="3" id="KW-1185">Reference proteome</keyword>
<evidence type="ECO:0000256" key="1">
    <source>
        <dbReference type="SAM" id="MobiDB-lite"/>
    </source>
</evidence>
<feature type="region of interest" description="Disordered" evidence="1">
    <location>
        <begin position="1"/>
        <end position="20"/>
    </location>
</feature>